<name>A0A8H7NR67_9APHY</name>
<reference evidence="1" key="2">
    <citation type="journal article" name="Front. Microbiol.">
        <title>Degradative Capacity of Two Strains of Rhodonia placenta: From Phenotype to Genotype.</title>
        <authorList>
            <person name="Kolle M."/>
            <person name="Horta M.A.C."/>
            <person name="Nowrousian M."/>
            <person name="Ohm R.A."/>
            <person name="Benz J.P."/>
            <person name="Pilgard A."/>
        </authorList>
    </citation>
    <scope>NUCLEOTIDE SEQUENCE</scope>
    <source>
        <strain evidence="1">FPRL280</strain>
    </source>
</reference>
<protein>
    <submittedName>
        <fullName evidence="1">Uncharacterized protein</fullName>
    </submittedName>
</protein>
<reference evidence="1" key="1">
    <citation type="submission" date="2020-11" db="EMBL/GenBank/DDBJ databases">
        <authorList>
            <person name="Koelle M."/>
            <person name="Horta M.A.C."/>
            <person name="Nowrousian M."/>
            <person name="Ohm R.A."/>
            <person name="Benz P."/>
            <person name="Pilgard A."/>
        </authorList>
    </citation>
    <scope>NUCLEOTIDE SEQUENCE</scope>
    <source>
        <strain evidence="1">FPRL280</strain>
    </source>
</reference>
<sequence length="16" mass="1964">MLKPKARDKKMYKGRN</sequence>
<gene>
    <name evidence="1" type="ORF">IEO21_11128</name>
</gene>
<evidence type="ECO:0000313" key="2">
    <source>
        <dbReference type="Proteomes" id="UP000639403"/>
    </source>
</evidence>
<dbReference type="EMBL" id="JADOXO010001575">
    <property type="protein sequence ID" value="KAF9795041.1"/>
    <property type="molecule type" value="Genomic_DNA"/>
</dbReference>
<dbReference type="AlphaFoldDB" id="A0A8H7NR67"/>
<accession>A0A8H7NR67</accession>
<organism evidence="1 2">
    <name type="scientific">Rhodonia placenta</name>
    <dbReference type="NCBI Taxonomy" id="104341"/>
    <lineage>
        <taxon>Eukaryota</taxon>
        <taxon>Fungi</taxon>
        <taxon>Dikarya</taxon>
        <taxon>Basidiomycota</taxon>
        <taxon>Agaricomycotina</taxon>
        <taxon>Agaricomycetes</taxon>
        <taxon>Polyporales</taxon>
        <taxon>Adustoporiaceae</taxon>
        <taxon>Rhodonia</taxon>
    </lineage>
</organism>
<comment type="caution">
    <text evidence="1">The sequence shown here is derived from an EMBL/GenBank/DDBJ whole genome shotgun (WGS) entry which is preliminary data.</text>
</comment>
<evidence type="ECO:0000313" key="1">
    <source>
        <dbReference type="EMBL" id="KAF9795041.1"/>
    </source>
</evidence>
<dbReference type="Proteomes" id="UP000639403">
    <property type="component" value="Unassembled WGS sequence"/>
</dbReference>
<proteinExistence type="predicted"/>